<feature type="chain" id="PRO_5045004970" evidence="2">
    <location>
        <begin position="25"/>
        <end position="562"/>
    </location>
</feature>
<evidence type="ECO:0000256" key="2">
    <source>
        <dbReference type="RuleBase" id="RU362119"/>
    </source>
</evidence>
<dbReference type="Gene3D" id="3.60.21.10">
    <property type="match status" value="1"/>
</dbReference>
<dbReference type="InterPro" id="IPR029052">
    <property type="entry name" value="Metallo-depent_PP-like"/>
</dbReference>
<gene>
    <name evidence="5" type="ORF">GCM10022281_20190</name>
</gene>
<sequence>MSVPISRLSLLACSALLSACTAQRAPLVEPVAPAAPVEVQILGLNDFHGNLETPKDPVPLRNADGTTTKFRAGGAAQLTATLQRLRAGHQSVTVAAGDLIGASPLVSAYFLDEPTIRALGLAGLELASVGNHEFDKGAGELLRIQNGGCDKFTTRIPCRLEPHAPASFRYLAANVLTEQGTTLFPATAIKQVGPVKLGFIGMTLKDTATLVTPAGVKGLTFADEAATANAMVPKLKAEGVNAIVLLIHQGGRVPPIYDTLGCDGLSGEIVPLLGKLDPAISVVVSGHTHNAYTCTVEAGGAKRLLTSAGKNGYLVTDIRLTFSPGSNAQLVASKAENVPVLAVADPAVQALVARYVEAARPASERVVGKLVGAAMKDPDDHESSAAELISDAQLAATRAPNRGGAQIAFINASGVRTDLIPRADGTVTYGQIFALQPFGNNLVVKSLTGEQLKRLLEQQFKVENGKARVGSLLVPSAGFTFRYDLSRPDGQRIVDMSLNGKPIDPAATYRINVNNFLASGGDGFSVLAEGKDAFDAGLDLDALEAWLATNPVAPRVGRVSGV</sequence>
<dbReference type="SUPFAM" id="SSF56300">
    <property type="entry name" value="Metallo-dependent phosphatases"/>
    <property type="match status" value="1"/>
</dbReference>
<dbReference type="InterPro" id="IPR004843">
    <property type="entry name" value="Calcineurin-like_PHP"/>
</dbReference>
<keyword evidence="6" id="KW-1185">Reference proteome</keyword>
<evidence type="ECO:0000313" key="5">
    <source>
        <dbReference type="EMBL" id="GAA4039264.1"/>
    </source>
</evidence>
<dbReference type="Pfam" id="PF00149">
    <property type="entry name" value="Metallophos"/>
    <property type="match status" value="1"/>
</dbReference>
<comment type="similarity">
    <text evidence="2">Belongs to the 5'-nucleotidase family.</text>
</comment>
<dbReference type="Proteomes" id="UP001424459">
    <property type="component" value="Unassembled WGS sequence"/>
</dbReference>
<feature type="domain" description="Calcineurin-like phosphoesterase" evidence="3">
    <location>
        <begin position="41"/>
        <end position="290"/>
    </location>
</feature>
<evidence type="ECO:0000259" key="3">
    <source>
        <dbReference type="Pfam" id="PF00149"/>
    </source>
</evidence>
<reference evidence="6" key="1">
    <citation type="journal article" date="2019" name="Int. J. Syst. Evol. Microbiol.">
        <title>The Global Catalogue of Microorganisms (GCM) 10K type strain sequencing project: providing services to taxonomists for standard genome sequencing and annotation.</title>
        <authorList>
            <consortium name="The Broad Institute Genomics Platform"/>
            <consortium name="The Broad Institute Genome Sequencing Center for Infectious Disease"/>
            <person name="Wu L."/>
            <person name="Ma J."/>
        </authorList>
    </citation>
    <scope>NUCLEOTIDE SEQUENCE [LARGE SCALE GENOMIC DNA]</scope>
    <source>
        <strain evidence="6">JCM 17564</strain>
    </source>
</reference>
<evidence type="ECO:0000256" key="1">
    <source>
        <dbReference type="ARBA" id="ARBA00022729"/>
    </source>
</evidence>
<dbReference type="EMBL" id="BAABBR010000001">
    <property type="protein sequence ID" value="GAA4039264.1"/>
    <property type="molecule type" value="Genomic_DNA"/>
</dbReference>
<evidence type="ECO:0000313" key="6">
    <source>
        <dbReference type="Proteomes" id="UP001424459"/>
    </source>
</evidence>
<protein>
    <submittedName>
        <fullName evidence="5">Bifunctional metallophosphatase/5'-nucleotidase</fullName>
    </submittedName>
</protein>
<keyword evidence="2" id="KW-0547">Nucleotide-binding</keyword>
<dbReference type="PRINTS" id="PR01607">
    <property type="entry name" value="APYRASEFAMLY"/>
</dbReference>
<dbReference type="InterPro" id="IPR036907">
    <property type="entry name" value="5'-Nucleotdase_C_sf"/>
</dbReference>
<dbReference type="Gene3D" id="3.90.780.10">
    <property type="entry name" value="5'-Nucleotidase, C-terminal domain"/>
    <property type="match status" value="1"/>
</dbReference>
<dbReference type="Pfam" id="PF02872">
    <property type="entry name" value="5_nucleotid_C"/>
    <property type="match status" value="1"/>
</dbReference>
<organism evidence="5 6">
    <name type="scientific">Sphingomonas rosea</name>
    <dbReference type="NCBI Taxonomy" id="335605"/>
    <lineage>
        <taxon>Bacteria</taxon>
        <taxon>Pseudomonadati</taxon>
        <taxon>Pseudomonadota</taxon>
        <taxon>Alphaproteobacteria</taxon>
        <taxon>Sphingomonadales</taxon>
        <taxon>Sphingomonadaceae</taxon>
        <taxon>Sphingomonas</taxon>
    </lineage>
</organism>
<name>A0ABP7UAR9_9SPHN</name>
<feature type="domain" description="5'-Nucleotidase C-terminal" evidence="4">
    <location>
        <begin position="378"/>
        <end position="529"/>
    </location>
</feature>
<dbReference type="SUPFAM" id="SSF55816">
    <property type="entry name" value="5'-nucleotidase (syn. UDP-sugar hydrolase), C-terminal domain"/>
    <property type="match status" value="1"/>
</dbReference>
<evidence type="ECO:0000259" key="4">
    <source>
        <dbReference type="Pfam" id="PF02872"/>
    </source>
</evidence>
<feature type="signal peptide" evidence="2">
    <location>
        <begin position="1"/>
        <end position="24"/>
    </location>
</feature>
<dbReference type="PROSITE" id="PS51257">
    <property type="entry name" value="PROKAR_LIPOPROTEIN"/>
    <property type="match status" value="1"/>
</dbReference>
<dbReference type="InterPro" id="IPR008334">
    <property type="entry name" value="5'-Nucleotdase_C"/>
</dbReference>
<comment type="caution">
    <text evidence="5">The sequence shown here is derived from an EMBL/GenBank/DDBJ whole genome shotgun (WGS) entry which is preliminary data.</text>
</comment>
<keyword evidence="1 2" id="KW-0732">Signal</keyword>
<proteinExistence type="inferred from homology"/>
<dbReference type="RefSeq" id="WP_344696953.1">
    <property type="nucleotide sequence ID" value="NZ_BAABBR010000001.1"/>
</dbReference>
<dbReference type="PANTHER" id="PTHR11575:SF24">
    <property type="entry name" value="5'-NUCLEOTIDASE"/>
    <property type="match status" value="1"/>
</dbReference>
<dbReference type="InterPro" id="IPR006179">
    <property type="entry name" value="5_nucleotidase/apyrase"/>
</dbReference>
<accession>A0ABP7UAR9</accession>
<dbReference type="PANTHER" id="PTHR11575">
    <property type="entry name" value="5'-NUCLEOTIDASE-RELATED"/>
    <property type="match status" value="1"/>
</dbReference>
<keyword evidence="2" id="KW-0378">Hydrolase</keyword>